<gene>
    <name evidence="5" type="ORF">OBBRIDRAFT_810581</name>
</gene>
<dbReference type="OrthoDB" id="432970at2759"/>
<sequence length="354" mass="39534">MNRYMGWEAITGVGGGHGLGRSAEEKAEELGMKRKPERALPYLMEAMEGGNNLDACVQLAFLMPNLDMSVDVLRNTEVKGRENLLRILGSSCFDGGGDHVGHFWGILETRPYMRVLQAKQFANAANTIIEMLRLCPGDNLGQRDSLGTLILKANRPADALSFTMRTGLPPERGGCIFKAPSKTPLSAERAKQLSECCKADMAYTGALAAYRLWGDCELARQYLRIDNLTNMPWQMNGQEDAHDYLWLAQDLWMARDVWDWAAGDEKARGFALKMCSRGMWQARGQARGTIYCSQACQKADWPSHKPNCREHQQMKEFQRAVWLGKPLPKRDGGPPIPVVSAELTPNGIMSTFFE</sequence>
<accession>A0A8E2J6C5</accession>
<dbReference type="Pfam" id="PF01753">
    <property type="entry name" value="zf-MYND"/>
    <property type="match status" value="1"/>
</dbReference>
<dbReference type="SUPFAM" id="SSF144232">
    <property type="entry name" value="HIT/MYND zinc finger-like"/>
    <property type="match status" value="1"/>
</dbReference>
<organism evidence="5 6">
    <name type="scientific">Obba rivulosa</name>
    <dbReference type="NCBI Taxonomy" id="1052685"/>
    <lineage>
        <taxon>Eukaryota</taxon>
        <taxon>Fungi</taxon>
        <taxon>Dikarya</taxon>
        <taxon>Basidiomycota</taxon>
        <taxon>Agaricomycotina</taxon>
        <taxon>Agaricomycetes</taxon>
        <taxon>Polyporales</taxon>
        <taxon>Gelatoporiaceae</taxon>
        <taxon>Obba</taxon>
    </lineage>
</organism>
<keyword evidence="1" id="KW-0479">Metal-binding</keyword>
<evidence type="ECO:0000313" key="5">
    <source>
        <dbReference type="EMBL" id="OCH94252.1"/>
    </source>
</evidence>
<dbReference type="InterPro" id="IPR002893">
    <property type="entry name" value="Znf_MYND"/>
</dbReference>
<feature type="domain" description="MYND-type" evidence="4">
    <location>
        <begin position="288"/>
        <end position="308"/>
    </location>
</feature>
<evidence type="ECO:0000256" key="2">
    <source>
        <dbReference type="ARBA" id="ARBA00022771"/>
    </source>
</evidence>
<reference evidence="5 6" key="1">
    <citation type="submission" date="2016-07" db="EMBL/GenBank/DDBJ databases">
        <title>Draft genome of the white-rot fungus Obba rivulosa 3A-2.</title>
        <authorList>
            <consortium name="DOE Joint Genome Institute"/>
            <person name="Miettinen O."/>
            <person name="Riley R."/>
            <person name="Acob R."/>
            <person name="Barry K."/>
            <person name="Cullen D."/>
            <person name="De Vries R."/>
            <person name="Hainaut M."/>
            <person name="Hatakka A."/>
            <person name="Henrissat B."/>
            <person name="Hilden K."/>
            <person name="Kuo R."/>
            <person name="Labutti K."/>
            <person name="Lipzen A."/>
            <person name="Makela M.R."/>
            <person name="Sandor L."/>
            <person name="Spatafora J.W."/>
            <person name="Grigoriev I.V."/>
            <person name="Hibbett D.S."/>
        </authorList>
    </citation>
    <scope>NUCLEOTIDE SEQUENCE [LARGE SCALE GENOMIC DNA]</scope>
    <source>
        <strain evidence="5 6">3A-2</strain>
    </source>
</reference>
<evidence type="ECO:0000313" key="6">
    <source>
        <dbReference type="Proteomes" id="UP000250043"/>
    </source>
</evidence>
<dbReference type="GO" id="GO:0008270">
    <property type="term" value="F:zinc ion binding"/>
    <property type="evidence" value="ECO:0007669"/>
    <property type="project" value="UniProtKB-KW"/>
</dbReference>
<keyword evidence="2" id="KW-0863">Zinc-finger</keyword>
<proteinExistence type="predicted"/>
<dbReference type="Proteomes" id="UP000250043">
    <property type="component" value="Unassembled WGS sequence"/>
</dbReference>
<dbReference type="EMBL" id="KV722345">
    <property type="protein sequence ID" value="OCH94252.1"/>
    <property type="molecule type" value="Genomic_DNA"/>
</dbReference>
<evidence type="ECO:0000256" key="3">
    <source>
        <dbReference type="ARBA" id="ARBA00022833"/>
    </source>
</evidence>
<dbReference type="Gene3D" id="6.10.140.2220">
    <property type="match status" value="1"/>
</dbReference>
<keyword evidence="6" id="KW-1185">Reference proteome</keyword>
<evidence type="ECO:0000259" key="4">
    <source>
        <dbReference type="Pfam" id="PF01753"/>
    </source>
</evidence>
<protein>
    <recommendedName>
        <fullName evidence="4">MYND-type domain-containing protein</fullName>
    </recommendedName>
</protein>
<dbReference type="AlphaFoldDB" id="A0A8E2J6C5"/>
<name>A0A8E2J6C5_9APHY</name>
<keyword evidence="3" id="KW-0862">Zinc</keyword>
<evidence type="ECO:0000256" key="1">
    <source>
        <dbReference type="ARBA" id="ARBA00022723"/>
    </source>
</evidence>